<comment type="cofactor">
    <cofactor evidence="7">
        <name>Zn(2+)</name>
        <dbReference type="ChEBI" id="CHEBI:29105"/>
    </cofactor>
    <text evidence="7">Binds 1 zinc ion per subunit.</text>
</comment>
<evidence type="ECO:0000256" key="8">
    <source>
        <dbReference type="RuleBase" id="RU003956"/>
    </source>
</evidence>
<evidence type="ECO:0000256" key="3">
    <source>
        <dbReference type="ARBA" id="ARBA00022723"/>
    </source>
</evidence>
<reference evidence="9" key="1">
    <citation type="submission" date="2021-10" db="EMBL/GenBank/DDBJ databases">
        <title>De novo Genome Assembly of Clathrus columnatus (Basidiomycota, Fungi) Using Illumina and Nanopore Sequence Data.</title>
        <authorList>
            <person name="Ogiso-Tanaka E."/>
            <person name="Itagaki H."/>
            <person name="Hosoya T."/>
            <person name="Hosaka K."/>
        </authorList>
    </citation>
    <scope>NUCLEOTIDE SEQUENCE</scope>
    <source>
        <strain evidence="9">MO-923</strain>
    </source>
</reference>
<evidence type="ECO:0000256" key="2">
    <source>
        <dbReference type="ARBA" id="ARBA00012925"/>
    </source>
</evidence>
<feature type="binding site" evidence="7">
    <location>
        <position position="108"/>
    </location>
    <ligand>
        <name>Zn(2+)</name>
        <dbReference type="ChEBI" id="CHEBI:29105"/>
    </ligand>
</feature>
<dbReference type="Pfam" id="PF00484">
    <property type="entry name" value="Pro_CA"/>
    <property type="match status" value="1"/>
</dbReference>
<evidence type="ECO:0000313" key="10">
    <source>
        <dbReference type="Proteomes" id="UP001050691"/>
    </source>
</evidence>
<evidence type="ECO:0000313" key="9">
    <source>
        <dbReference type="EMBL" id="GJJ12706.1"/>
    </source>
</evidence>
<dbReference type="SUPFAM" id="SSF53056">
    <property type="entry name" value="beta-carbonic anhydrase, cab"/>
    <property type="match status" value="1"/>
</dbReference>
<dbReference type="GO" id="GO:0004089">
    <property type="term" value="F:carbonate dehydratase activity"/>
    <property type="evidence" value="ECO:0007669"/>
    <property type="project" value="UniProtKB-UniRule"/>
</dbReference>
<evidence type="ECO:0000256" key="4">
    <source>
        <dbReference type="ARBA" id="ARBA00022833"/>
    </source>
</evidence>
<dbReference type="EMBL" id="BPWL01000007">
    <property type="protein sequence ID" value="GJJ12706.1"/>
    <property type="molecule type" value="Genomic_DNA"/>
</dbReference>
<evidence type="ECO:0000256" key="7">
    <source>
        <dbReference type="PIRSR" id="PIRSR601765-1"/>
    </source>
</evidence>
<keyword evidence="3 7" id="KW-0479">Metal-binding</keyword>
<dbReference type="GO" id="GO:0034599">
    <property type="term" value="P:cellular response to oxidative stress"/>
    <property type="evidence" value="ECO:0007669"/>
    <property type="project" value="TreeGrafter"/>
</dbReference>
<dbReference type="InterPro" id="IPR036874">
    <property type="entry name" value="Carbonic_anhydrase_sf"/>
</dbReference>
<proteinExistence type="inferred from homology"/>
<accession>A0AAV5ADL1</accession>
<protein>
    <recommendedName>
        <fullName evidence="2 8">Carbonic anhydrase</fullName>
        <ecNumber evidence="2 8">4.2.1.1</ecNumber>
    </recommendedName>
    <alternativeName>
        <fullName evidence="8">Carbonate dehydratase</fullName>
    </alternativeName>
</protein>
<dbReference type="GO" id="GO:0008270">
    <property type="term" value="F:zinc ion binding"/>
    <property type="evidence" value="ECO:0007669"/>
    <property type="project" value="UniProtKB-UniRule"/>
</dbReference>
<keyword evidence="5 8" id="KW-0456">Lyase</keyword>
<feature type="binding site" evidence="7">
    <location>
        <position position="51"/>
    </location>
    <ligand>
        <name>Zn(2+)</name>
        <dbReference type="ChEBI" id="CHEBI:29105"/>
    </ligand>
</feature>
<dbReference type="Proteomes" id="UP001050691">
    <property type="component" value="Unassembled WGS sequence"/>
</dbReference>
<comment type="catalytic activity">
    <reaction evidence="6 8">
        <text>hydrogencarbonate + H(+) = CO2 + H2O</text>
        <dbReference type="Rhea" id="RHEA:10748"/>
        <dbReference type="ChEBI" id="CHEBI:15377"/>
        <dbReference type="ChEBI" id="CHEBI:15378"/>
        <dbReference type="ChEBI" id="CHEBI:16526"/>
        <dbReference type="ChEBI" id="CHEBI:17544"/>
        <dbReference type="EC" id="4.2.1.1"/>
    </reaction>
</comment>
<dbReference type="InterPro" id="IPR001765">
    <property type="entry name" value="Carbonic_anhydrase"/>
</dbReference>
<name>A0AAV5ADL1_9AGAM</name>
<keyword evidence="10" id="KW-1185">Reference proteome</keyword>
<dbReference type="AlphaFoldDB" id="A0AAV5ADL1"/>
<comment type="similarity">
    <text evidence="1 8">Belongs to the beta-class carbonic anhydrase family.</text>
</comment>
<comment type="caution">
    <text evidence="9">The sequence shown here is derived from an EMBL/GenBank/DDBJ whole genome shotgun (WGS) entry which is preliminary data.</text>
</comment>
<evidence type="ECO:0000256" key="6">
    <source>
        <dbReference type="ARBA" id="ARBA00048348"/>
    </source>
</evidence>
<dbReference type="PANTHER" id="PTHR11002:SF76">
    <property type="entry name" value="CARBONIC ANHYDRASE"/>
    <property type="match status" value="1"/>
</dbReference>
<evidence type="ECO:0000256" key="1">
    <source>
        <dbReference type="ARBA" id="ARBA00006217"/>
    </source>
</evidence>
<dbReference type="SMART" id="SM00947">
    <property type="entry name" value="Pro_CA"/>
    <property type="match status" value="1"/>
</dbReference>
<gene>
    <name evidence="9" type="ORF">Clacol_006950</name>
</gene>
<comment type="function">
    <text evidence="8">Reversible hydration of carbon dioxide.</text>
</comment>
<dbReference type="EC" id="4.2.1.1" evidence="2 8"/>
<keyword evidence="4 7" id="KW-0862">Zinc</keyword>
<evidence type="ECO:0000256" key="5">
    <source>
        <dbReference type="ARBA" id="ARBA00023239"/>
    </source>
</evidence>
<feature type="binding site" evidence="7">
    <location>
        <position position="111"/>
    </location>
    <ligand>
        <name>Zn(2+)</name>
        <dbReference type="ChEBI" id="CHEBI:29105"/>
    </ligand>
</feature>
<dbReference type="Gene3D" id="3.40.1050.10">
    <property type="entry name" value="Carbonic anhydrase"/>
    <property type="match status" value="1"/>
</dbReference>
<dbReference type="GO" id="GO:0071244">
    <property type="term" value="P:cellular response to carbon dioxide"/>
    <property type="evidence" value="ECO:0007669"/>
    <property type="project" value="TreeGrafter"/>
</dbReference>
<dbReference type="PANTHER" id="PTHR11002">
    <property type="entry name" value="CARBONIC ANHYDRASE"/>
    <property type="match status" value="1"/>
</dbReference>
<organism evidence="9 10">
    <name type="scientific">Clathrus columnatus</name>
    <dbReference type="NCBI Taxonomy" id="1419009"/>
    <lineage>
        <taxon>Eukaryota</taxon>
        <taxon>Fungi</taxon>
        <taxon>Dikarya</taxon>
        <taxon>Basidiomycota</taxon>
        <taxon>Agaricomycotina</taxon>
        <taxon>Agaricomycetes</taxon>
        <taxon>Phallomycetidae</taxon>
        <taxon>Phallales</taxon>
        <taxon>Clathraceae</taxon>
        <taxon>Clathrus</taxon>
    </lineage>
</organism>
<sequence length="232" mass="25853">MCLEGFFPFPPLLAELLTSNACWTARVTASNPNFFPRSAEGQSPRVLWIGCSNSRVPESVITDSKPGDIFTTWNIANQFHTDDLSSQCVLEFVINGLPNIEHVIVVGHTNCGGVKAALDAARDGIPVAPPLDRWLEPLVAHIKTLPDLPNQTLSNVVKENVKMQIENICSSDTIKSIKKTVYIHGWMYHLEQGHLEDLGFTWKVTPNRSEAGPAPGEIDPSSHWNEVFWWKR</sequence>